<dbReference type="PROSITE" id="PS51257">
    <property type="entry name" value="PROKAR_LIPOPROTEIN"/>
    <property type="match status" value="1"/>
</dbReference>
<organism evidence="1 2">
    <name type="scientific">Marinobacter algicola DG893</name>
    <dbReference type="NCBI Taxonomy" id="443152"/>
    <lineage>
        <taxon>Bacteria</taxon>
        <taxon>Pseudomonadati</taxon>
        <taxon>Pseudomonadota</taxon>
        <taxon>Gammaproteobacteria</taxon>
        <taxon>Pseudomonadales</taxon>
        <taxon>Marinobacteraceae</taxon>
        <taxon>Marinobacter</taxon>
    </lineage>
</organism>
<sequence length="365" mass="41075">MAFRFRTEIKKSEKCIRPLAGLMFVVALSGCSLIEDRSERYVDAPEGTPLKLPETADEGEFGQIMPIREATAADSGRMFRGSIPRPPDMTSDILDENYVVEELDGQIWLLVNDVPGRLWPAVTSYMNENGLGVAYDSPQLGLMQSELVNFSKQARGLLGLPDNPDGQEAKVVVQARVAPGVRRKTTEVQFRSFEVANDPNELMAWSGGDTRSREQLDTSRKLLEDLGQYLRNREDSKSYSRAALGMASEPLVRLVSDDETPREIVMSLDYGRAWAEVRRAVDDAGIPVIDLNREDGYFFVDFRPESERESGWFSWFSDTPEPVHSFDIRLEARDGDIVVSTAIAESYDGENRSSELLSELFEYLY</sequence>
<dbReference type="eggNOG" id="COG3317">
    <property type="taxonomic scope" value="Bacteria"/>
</dbReference>
<proteinExistence type="predicted"/>
<dbReference type="InterPro" id="IPR042268">
    <property type="entry name" value="BamC_C"/>
</dbReference>
<evidence type="ECO:0000313" key="2">
    <source>
        <dbReference type="Proteomes" id="UP000005856"/>
    </source>
</evidence>
<dbReference type="Pfam" id="PF06804">
    <property type="entry name" value="Lipoprotein_18"/>
    <property type="match status" value="1"/>
</dbReference>
<gene>
    <name evidence="1" type="ORF">MDG893_05894</name>
</gene>
<dbReference type="AlphaFoldDB" id="A6EWS8"/>
<dbReference type="EMBL" id="ABCP01000003">
    <property type="protein sequence ID" value="EDM48942.1"/>
    <property type="molecule type" value="Genomic_DNA"/>
</dbReference>
<dbReference type="OrthoDB" id="6199301at2"/>
<protein>
    <submittedName>
        <fullName evidence="1">Uncharacterized lipoprotein</fullName>
    </submittedName>
</protein>
<dbReference type="Gene3D" id="3.30.310.170">
    <property type="entry name" value="Outer membrane protein assembly factor BamC"/>
    <property type="match status" value="1"/>
</dbReference>
<name>A6EWS8_9GAMM</name>
<dbReference type="STRING" id="443152.MDG893_05894"/>
<comment type="caution">
    <text evidence="1">The sequence shown here is derived from an EMBL/GenBank/DDBJ whole genome shotgun (WGS) entry which is preliminary data.</text>
</comment>
<keyword evidence="2" id="KW-1185">Reference proteome</keyword>
<dbReference type="InterPro" id="IPR010653">
    <property type="entry name" value="NlpB/DapX"/>
</dbReference>
<dbReference type="RefSeq" id="WP_007152479.1">
    <property type="nucleotide sequence ID" value="NZ_ABCP01000003.1"/>
</dbReference>
<evidence type="ECO:0000313" key="1">
    <source>
        <dbReference type="EMBL" id="EDM48942.1"/>
    </source>
</evidence>
<keyword evidence="1" id="KW-0449">Lipoprotein</keyword>
<reference evidence="1 2" key="1">
    <citation type="submission" date="2007-06" db="EMBL/GenBank/DDBJ databases">
        <authorList>
            <person name="Green D."/>
            <person name="Ferriera S."/>
            <person name="Johnson J."/>
            <person name="Kravitz S."/>
            <person name="Beeson K."/>
            <person name="Sutton G."/>
            <person name="Rogers Y.-H."/>
            <person name="Friedman R."/>
            <person name="Frazier M."/>
            <person name="Venter J.C."/>
        </authorList>
    </citation>
    <scope>NUCLEOTIDE SEQUENCE [LARGE SCALE GENOMIC DNA]</scope>
    <source>
        <strain evidence="1 2">DG893</strain>
    </source>
</reference>
<accession>A6EWS8</accession>
<dbReference type="Proteomes" id="UP000005856">
    <property type="component" value="Unassembled WGS sequence"/>
</dbReference>